<dbReference type="SUPFAM" id="SSF52047">
    <property type="entry name" value="RNI-like"/>
    <property type="match status" value="1"/>
</dbReference>
<dbReference type="PANTHER" id="PTHR32141:SF105">
    <property type="entry name" value="OS02G0178200 PROTEIN"/>
    <property type="match status" value="1"/>
</dbReference>
<dbReference type="Proteomes" id="UP000604825">
    <property type="component" value="Unassembled WGS sequence"/>
</dbReference>
<dbReference type="InterPro" id="IPR053781">
    <property type="entry name" value="F-box_AtFBL13-like"/>
</dbReference>
<dbReference type="Pfam" id="PF00646">
    <property type="entry name" value="F-box"/>
    <property type="match status" value="1"/>
</dbReference>
<protein>
    <recommendedName>
        <fullName evidence="1">F-box domain-containing protein</fullName>
    </recommendedName>
</protein>
<dbReference type="OrthoDB" id="670520at2759"/>
<evidence type="ECO:0000259" key="1">
    <source>
        <dbReference type="PROSITE" id="PS50181"/>
    </source>
</evidence>
<dbReference type="InterPro" id="IPR055302">
    <property type="entry name" value="F-box_dom-containing"/>
</dbReference>
<dbReference type="AlphaFoldDB" id="A0A811N8Q9"/>
<evidence type="ECO:0000313" key="3">
    <source>
        <dbReference type="Proteomes" id="UP000604825"/>
    </source>
</evidence>
<dbReference type="InterPro" id="IPR006566">
    <property type="entry name" value="FBD"/>
</dbReference>
<dbReference type="CDD" id="cd22160">
    <property type="entry name" value="F-box_AtFBL13-like"/>
    <property type="match status" value="1"/>
</dbReference>
<gene>
    <name evidence="2" type="ORF">NCGR_LOCUS11425</name>
</gene>
<dbReference type="PANTHER" id="PTHR32141">
    <property type="match status" value="1"/>
</dbReference>
<comment type="caution">
    <text evidence="2">The sequence shown here is derived from an EMBL/GenBank/DDBJ whole genome shotgun (WGS) entry which is preliminary data.</text>
</comment>
<reference evidence="2" key="1">
    <citation type="submission" date="2020-10" db="EMBL/GenBank/DDBJ databases">
        <authorList>
            <person name="Han B."/>
            <person name="Lu T."/>
            <person name="Zhao Q."/>
            <person name="Huang X."/>
            <person name="Zhao Y."/>
        </authorList>
    </citation>
    <scope>NUCLEOTIDE SEQUENCE</scope>
</reference>
<name>A0A811N8Q9_9POAL</name>
<dbReference type="InterPro" id="IPR055411">
    <property type="entry name" value="LRR_FXL15/At3g58940/PEG3-like"/>
</dbReference>
<sequence>MSGGGGGGGGRIPIPAYMCWPPSGALSTDDTAPALMRHGLDPRTLDVYEDTVLDFIYGFLPKPSVSVAATLSCAAAEEGDGVDSISGLPDDLLRRVLACLPAKDGARTAVLSTRWRGLWCSAPLVLVDTHFLPRGGAEGRPPSPGAVSRAVRRAVSDALLAHPGPFPFVSLSCQFMGAIDADRAVLARWFQLLATKGVEELAFVNRPSPLVDLRIPAALFSCASLRRLYLGAWRFVDTANLPHGASFPSLQELVLGAVTLEDRDLDFLLSASPVLEILAFIGSGSVKDLSVVSVVDAPCLERLFIWRCPSSSVRVKIDHAPQLRMLGYLEPGVHVLEIGNTVIKSRTKPSPKTAVPSVRMLALHLQFRIHNELKMLPSFLRCFPNVETLCIQSEKPAEPTGCLNVKFWEEAGPIKCVQSRLKRLMLREFHGDDNEFAFLMYIAENAKVLESMVLVMGLRRHSEPEELAAKMKALDNARWACGSSKLGYMISWLGEQEGRVWNFTVASDFMCNDPFFCGV</sequence>
<dbReference type="Gene3D" id="3.80.10.10">
    <property type="entry name" value="Ribonuclease Inhibitor"/>
    <property type="match status" value="1"/>
</dbReference>
<dbReference type="Pfam" id="PF08387">
    <property type="entry name" value="FBD"/>
    <property type="match status" value="1"/>
</dbReference>
<dbReference type="Pfam" id="PF24758">
    <property type="entry name" value="LRR_At5g56370"/>
    <property type="match status" value="1"/>
</dbReference>
<feature type="domain" description="F-box" evidence="1">
    <location>
        <begin position="82"/>
        <end position="118"/>
    </location>
</feature>
<dbReference type="PROSITE" id="PS50181">
    <property type="entry name" value="FBOX"/>
    <property type="match status" value="1"/>
</dbReference>
<dbReference type="InterPro" id="IPR001810">
    <property type="entry name" value="F-box_dom"/>
</dbReference>
<dbReference type="SUPFAM" id="SSF81383">
    <property type="entry name" value="F-box domain"/>
    <property type="match status" value="1"/>
</dbReference>
<proteinExistence type="predicted"/>
<dbReference type="InterPro" id="IPR036047">
    <property type="entry name" value="F-box-like_dom_sf"/>
</dbReference>
<accession>A0A811N8Q9</accession>
<keyword evidence="3" id="KW-1185">Reference proteome</keyword>
<evidence type="ECO:0000313" key="2">
    <source>
        <dbReference type="EMBL" id="CAD6217439.1"/>
    </source>
</evidence>
<dbReference type="InterPro" id="IPR032675">
    <property type="entry name" value="LRR_dom_sf"/>
</dbReference>
<organism evidence="2 3">
    <name type="scientific">Miscanthus lutarioriparius</name>
    <dbReference type="NCBI Taxonomy" id="422564"/>
    <lineage>
        <taxon>Eukaryota</taxon>
        <taxon>Viridiplantae</taxon>
        <taxon>Streptophyta</taxon>
        <taxon>Embryophyta</taxon>
        <taxon>Tracheophyta</taxon>
        <taxon>Spermatophyta</taxon>
        <taxon>Magnoliopsida</taxon>
        <taxon>Liliopsida</taxon>
        <taxon>Poales</taxon>
        <taxon>Poaceae</taxon>
        <taxon>PACMAD clade</taxon>
        <taxon>Panicoideae</taxon>
        <taxon>Andropogonodae</taxon>
        <taxon>Andropogoneae</taxon>
        <taxon>Saccharinae</taxon>
        <taxon>Miscanthus</taxon>
    </lineage>
</organism>
<dbReference type="EMBL" id="CAJGYO010000003">
    <property type="protein sequence ID" value="CAD6217439.1"/>
    <property type="molecule type" value="Genomic_DNA"/>
</dbReference>